<organism evidence="2 3">
    <name type="scientific">Dreissena polymorpha</name>
    <name type="common">Zebra mussel</name>
    <name type="synonym">Mytilus polymorpha</name>
    <dbReference type="NCBI Taxonomy" id="45954"/>
    <lineage>
        <taxon>Eukaryota</taxon>
        <taxon>Metazoa</taxon>
        <taxon>Spiralia</taxon>
        <taxon>Lophotrochozoa</taxon>
        <taxon>Mollusca</taxon>
        <taxon>Bivalvia</taxon>
        <taxon>Autobranchia</taxon>
        <taxon>Heteroconchia</taxon>
        <taxon>Euheterodonta</taxon>
        <taxon>Imparidentia</taxon>
        <taxon>Neoheterodontei</taxon>
        <taxon>Myida</taxon>
        <taxon>Dreissenoidea</taxon>
        <taxon>Dreissenidae</taxon>
        <taxon>Dreissena</taxon>
    </lineage>
</organism>
<sequence>MTTQHPNVQTRQQHAVITSPTRTVPDSHGRATDLHDIDTDEHGPTMHLHGPGIYMSPTRTSTASIRTKHDLRPTDKNLYKSRLMSGDSIIMQSNLEGVISYTNLKRQKPP</sequence>
<feature type="compositionally biased region" description="Polar residues" evidence="1">
    <location>
        <begin position="1"/>
        <end position="24"/>
    </location>
</feature>
<feature type="region of interest" description="Disordered" evidence="1">
    <location>
        <begin position="1"/>
        <end position="54"/>
    </location>
</feature>
<gene>
    <name evidence="2" type="ORF">DPMN_019993</name>
</gene>
<evidence type="ECO:0000313" key="2">
    <source>
        <dbReference type="EMBL" id="KAH3895826.1"/>
    </source>
</evidence>
<feature type="compositionally biased region" description="Basic and acidic residues" evidence="1">
    <location>
        <begin position="25"/>
        <end position="44"/>
    </location>
</feature>
<protein>
    <submittedName>
        <fullName evidence="2">Uncharacterized protein</fullName>
    </submittedName>
</protein>
<comment type="caution">
    <text evidence="2">The sequence shown here is derived from an EMBL/GenBank/DDBJ whole genome shotgun (WGS) entry which is preliminary data.</text>
</comment>
<dbReference type="AlphaFoldDB" id="A0A9D4NKA3"/>
<evidence type="ECO:0000256" key="1">
    <source>
        <dbReference type="SAM" id="MobiDB-lite"/>
    </source>
</evidence>
<name>A0A9D4NKA3_DREPO</name>
<reference evidence="2" key="2">
    <citation type="submission" date="2020-11" db="EMBL/GenBank/DDBJ databases">
        <authorList>
            <person name="McCartney M.A."/>
            <person name="Auch B."/>
            <person name="Kono T."/>
            <person name="Mallez S."/>
            <person name="Becker A."/>
            <person name="Gohl D.M."/>
            <person name="Silverstein K.A.T."/>
            <person name="Koren S."/>
            <person name="Bechman K.B."/>
            <person name="Herman A."/>
            <person name="Abrahante J.E."/>
            <person name="Garbe J."/>
        </authorList>
    </citation>
    <scope>NUCLEOTIDE SEQUENCE</scope>
    <source>
        <strain evidence="2">Duluth1</strain>
        <tissue evidence="2">Whole animal</tissue>
    </source>
</reference>
<accession>A0A9D4NKA3</accession>
<evidence type="ECO:0000313" key="3">
    <source>
        <dbReference type="Proteomes" id="UP000828390"/>
    </source>
</evidence>
<reference evidence="2" key="1">
    <citation type="journal article" date="2019" name="bioRxiv">
        <title>The Genome of the Zebra Mussel, Dreissena polymorpha: A Resource for Invasive Species Research.</title>
        <authorList>
            <person name="McCartney M.A."/>
            <person name="Auch B."/>
            <person name="Kono T."/>
            <person name="Mallez S."/>
            <person name="Zhang Y."/>
            <person name="Obille A."/>
            <person name="Becker A."/>
            <person name="Abrahante J.E."/>
            <person name="Garbe J."/>
            <person name="Badalamenti J.P."/>
            <person name="Herman A."/>
            <person name="Mangelson H."/>
            <person name="Liachko I."/>
            <person name="Sullivan S."/>
            <person name="Sone E.D."/>
            <person name="Koren S."/>
            <person name="Silverstein K.A.T."/>
            <person name="Beckman K.B."/>
            <person name="Gohl D.M."/>
        </authorList>
    </citation>
    <scope>NUCLEOTIDE SEQUENCE</scope>
    <source>
        <strain evidence="2">Duluth1</strain>
        <tissue evidence="2">Whole animal</tissue>
    </source>
</reference>
<keyword evidence="3" id="KW-1185">Reference proteome</keyword>
<dbReference type="EMBL" id="JAIWYP010000001">
    <property type="protein sequence ID" value="KAH3895826.1"/>
    <property type="molecule type" value="Genomic_DNA"/>
</dbReference>
<proteinExistence type="predicted"/>
<dbReference type="Proteomes" id="UP000828390">
    <property type="component" value="Unassembled WGS sequence"/>
</dbReference>